<dbReference type="RefSeq" id="WP_348945473.1">
    <property type="nucleotide sequence ID" value="NZ_CP157355.1"/>
</dbReference>
<proteinExistence type="predicted"/>
<dbReference type="KEGG" id="cmav:ABHF33_02430"/>
<accession>A0AAU7FBE1</accession>
<dbReference type="EMBL" id="CP157355">
    <property type="protein sequence ID" value="XBM01164.1"/>
    <property type="molecule type" value="Genomic_DNA"/>
</dbReference>
<name>A0AAU7FBE1_9NEIS</name>
<evidence type="ECO:0000313" key="1">
    <source>
        <dbReference type="EMBL" id="XBM01164.1"/>
    </source>
</evidence>
<sequence length="108" mass="11765">MASLLLGLSACGDKAENQGGGSSAVEAQSSDPRYQNALLNANPEQFSQILADCGKLMFGEHQAPEEVQVKCRQDMISRASSIGLTISEQDIAEQLVKDRYQFMQRDAK</sequence>
<dbReference type="AlphaFoldDB" id="A0AAU7FBE1"/>
<reference evidence="1" key="1">
    <citation type="submission" date="2024-05" db="EMBL/GenBank/DDBJ databases">
        <authorList>
            <person name="Yang L."/>
            <person name="Pan L."/>
        </authorList>
    </citation>
    <scope>NUCLEOTIDE SEQUENCE</scope>
    <source>
        <strain evidence="1">FCG-7</strain>
    </source>
</reference>
<protein>
    <submittedName>
        <fullName evidence="1">Uncharacterized protein</fullName>
    </submittedName>
</protein>
<organism evidence="1">
    <name type="scientific">Chitinibacter mangrovi</name>
    <dbReference type="NCBI Taxonomy" id="3153927"/>
    <lineage>
        <taxon>Bacteria</taxon>
        <taxon>Pseudomonadati</taxon>
        <taxon>Pseudomonadota</taxon>
        <taxon>Betaproteobacteria</taxon>
        <taxon>Neisseriales</taxon>
        <taxon>Chitinibacteraceae</taxon>
        <taxon>Chitinibacter</taxon>
    </lineage>
</organism>
<gene>
    <name evidence="1" type="ORF">ABHF33_02430</name>
</gene>